<evidence type="ECO:0000313" key="1">
    <source>
        <dbReference type="EMBL" id="MBA4623472.1"/>
    </source>
</evidence>
<proteinExistence type="predicted"/>
<name>A0A7C8YPH8_OPUST</name>
<sequence length="112" mass="12914">MNHDDSHFCDWHPTETTSLQFIVAKVRSIRWDKPRSPLLHKQIAKVLTFVSDTLLMTCKESNIVALFSFLTTASIDSCLLLATLKQNQIQQSSQDYCWMAELKMYGILLCLF</sequence>
<reference evidence="1" key="1">
    <citation type="journal article" date="2013" name="J. Plant Res.">
        <title>Effect of fungi and light on seed germination of three Opuntia species from semiarid lands of central Mexico.</title>
        <authorList>
            <person name="Delgado-Sanchez P."/>
            <person name="Jimenez-Bremont J.F."/>
            <person name="Guerrero-Gonzalez Mde L."/>
            <person name="Flores J."/>
        </authorList>
    </citation>
    <scope>NUCLEOTIDE SEQUENCE</scope>
    <source>
        <tissue evidence="1">Cladode</tissue>
    </source>
</reference>
<protein>
    <submittedName>
        <fullName evidence="1">Uncharacterized protein</fullName>
    </submittedName>
</protein>
<accession>A0A7C8YPH8</accession>
<dbReference type="AlphaFoldDB" id="A0A7C8YPH8"/>
<organism evidence="1">
    <name type="scientific">Opuntia streptacantha</name>
    <name type="common">Prickly pear cactus</name>
    <name type="synonym">Opuntia cardona</name>
    <dbReference type="NCBI Taxonomy" id="393608"/>
    <lineage>
        <taxon>Eukaryota</taxon>
        <taxon>Viridiplantae</taxon>
        <taxon>Streptophyta</taxon>
        <taxon>Embryophyta</taxon>
        <taxon>Tracheophyta</taxon>
        <taxon>Spermatophyta</taxon>
        <taxon>Magnoliopsida</taxon>
        <taxon>eudicotyledons</taxon>
        <taxon>Gunneridae</taxon>
        <taxon>Pentapetalae</taxon>
        <taxon>Caryophyllales</taxon>
        <taxon>Cactineae</taxon>
        <taxon>Cactaceae</taxon>
        <taxon>Opuntioideae</taxon>
        <taxon>Opuntia</taxon>
    </lineage>
</organism>
<reference evidence="1" key="2">
    <citation type="submission" date="2020-07" db="EMBL/GenBank/DDBJ databases">
        <authorList>
            <person name="Vera ALvarez R."/>
            <person name="Arias-Moreno D.M."/>
            <person name="Jimenez-Jacinto V."/>
            <person name="Jimenez-Bremont J.F."/>
            <person name="Swaminathan K."/>
            <person name="Moose S.P."/>
            <person name="Guerrero-Gonzalez M.L."/>
            <person name="Marino-Ramirez L."/>
            <person name="Landsman D."/>
            <person name="Rodriguez-Kessler M."/>
            <person name="Delgado-Sanchez P."/>
        </authorList>
    </citation>
    <scope>NUCLEOTIDE SEQUENCE</scope>
    <source>
        <tissue evidence="1">Cladode</tissue>
    </source>
</reference>
<dbReference type="EMBL" id="GISG01043058">
    <property type="protein sequence ID" value="MBA4623472.1"/>
    <property type="molecule type" value="Transcribed_RNA"/>
</dbReference>